<dbReference type="InterPro" id="IPR002347">
    <property type="entry name" value="SDR_fam"/>
</dbReference>
<keyword evidence="2" id="KW-1185">Reference proteome</keyword>
<dbReference type="EMBL" id="PSZD01000004">
    <property type="protein sequence ID" value="PPJ30393.1"/>
    <property type="molecule type" value="Genomic_DNA"/>
</dbReference>
<evidence type="ECO:0000313" key="1">
    <source>
        <dbReference type="EMBL" id="PPJ30393.1"/>
    </source>
</evidence>
<reference evidence="1 2" key="1">
    <citation type="submission" date="2018-02" db="EMBL/GenBank/DDBJ databases">
        <title>8 Nocardia nova and 1 Nocardia cyriacigeorgica strain used for evolution to TMP-SMX.</title>
        <authorList>
            <person name="Mehta H."/>
            <person name="Weng J."/>
            <person name="Shamoo Y."/>
        </authorList>
    </citation>
    <scope>NUCLEOTIDE SEQUENCE [LARGE SCALE GENOMIC DNA]</scope>
    <source>
        <strain evidence="1 2">BAA2227</strain>
    </source>
</reference>
<name>A0A2S6AAA5_9NOCA</name>
<dbReference type="Pfam" id="PF00106">
    <property type="entry name" value="adh_short"/>
    <property type="match status" value="1"/>
</dbReference>
<gene>
    <name evidence="1" type="ORF">C5F51_07730</name>
</gene>
<protein>
    <submittedName>
        <fullName evidence="1">Short-chain dehydrogenase</fullName>
    </submittedName>
</protein>
<sequence>MPHLAVFGAGPALGLSAALRFGRAGYSVTLIARNADTLERLRARLAAEGIEVDVLLADLTDDARIDYALAELRSAHGLPDVVVYSPGDVSRLPVDALSLDADTLRTWLPINLTTPVRIMHALLPAMTARASGAVLIAQGGAVREPQAALASSSVPQSALLNYLYAIDQQVRPSGVRVGALLITRLIENSAAQQLFDSGHFASVEPNDVRRVHPDALAEDLFAMATTEAAVERAA</sequence>
<dbReference type="RefSeq" id="WP_104362840.1">
    <property type="nucleotide sequence ID" value="NZ_PSZD01000004.1"/>
</dbReference>
<dbReference type="SUPFAM" id="SSF51735">
    <property type="entry name" value="NAD(P)-binding Rossmann-fold domains"/>
    <property type="match status" value="1"/>
</dbReference>
<organism evidence="1 2">
    <name type="scientific">Nocardia nova</name>
    <dbReference type="NCBI Taxonomy" id="37330"/>
    <lineage>
        <taxon>Bacteria</taxon>
        <taxon>Bacillati</taxon>
        <taxon>Actinomycetota</taxon>
        <taxon>Actinomycetes</taxon>
        <taxon>Mycobacteriales</taxon>
        <taxon>Nocardiaceae</taxon>
        <taxon>Nocardia</taxon>
    </lineage>
</organism>
<dbReference type="Gene3D" id="3.40.50.720">
    <property type="entry name" value="NAD(P)-binding Rossmann-like Domain"/>
    <property type="match status" value="1"/>
</dbReference>
<evidence type="ECO:0000313" key="2">
    <source>
        <dbReference type="Proteomes" id="UP000238356"/>
    </source>
</evidence>
<dbReference type="Proteomes" id="UP000238356">
    <property type="component" value="Unassembled WGS sequence"/>
</dbReference>
<dbReference type="PANTHER" id="PTHR43431:SF1">
    <property type="entry name" value="OS08G0476300 PROTEIN"/>
    <property type="match status" value="1"/>
</dbReference>
<dbReference type="PANTHER" id="PTHR43431">
    <property type="entry name" value="OXIDOREDUCTASE, SHORT CHAIN DEHYDROGENASE/REDUCTASE FAMILY (AFU_ORTHOLOGUE AFUA_5G14000)"/>
    <property type="match status" value="1"/>
</dbReference>
<comment type="caution">
    <text evidence="1">The sequence shown here is derived from an EMBL/GenBank/DDBJ whole genome shotgun (WGS) entry which is preliminary data.</text>
</comment>
<dbReference type="AlphaFoldDB" id="A0A2S6AAA5"/>
<accession>A0A2S6AAA5</accession>
<proteinExistence type="predicted"/>
<dbReference type="InterPro" id="IPR036291">
    <property type="entry name" value="NAD(P)-bd_dom_sf"/>
</dbReference>